<keyword evidence="3" id="KW-1185">Reference proteome</keyword>
<dbReference type="HOGENOM" id="CLU_056938_0_0_5"/>
<reference evidence="2 3" key="1">
    <citation type="journal article" date="2013" name="Appl. Environ. Microbiol.">
        <title>Genome analysis suggests that the soil oligotrophic bacterium Agromonas oligotrophica (Bradyrhizobium oligotrophicum) is a nitrogen-fixing symbiont of Aeschynomene indica.</title>
        <authorList>
            <person name="Okubo T."/>
            <person name="Fukushima S."/>
            <person name="Itakura M."/>
            <person name="Oshima K."/>
            <person name="Longtonglang A."/>
            <person name="Teaumroong N."/>
            <person name="Mitsui H."/>
            <person name="Hattori M."/>
            <person name="Hattori R."/>
            <person name="Hattori T."/>
            <person name="Minamisawa K."/>
        </authorList>
    </citation>
    <scope>NUCLEOTIDE SEQUENCE [LARGE SCALE GENOMIC DNA]</scope>
    <source>
        <strain evidence="2 3">S58</strain>
    </source>
</reference>
<dbReference type="STRING" id="1245469.S58_08540"/>
<dbReference type="InterPro" id="IPR001296">
    <property type="entry name" value="Glyco_trans_1"/>
</dbReference>
<dbReference type="eggNOG" id="COG0438">
    <property type="taxonomic scope" value="Bacteria"/>
</dbReference>
<proteinExistence type="predicted"/>
<evidence type="ECO:0000259" key="1">
    <source>
        <dbReference type="Pfam" id="PF00534"/>
    </source>
</evidence>
<dbReference type="OrthoDB" id="9801609at2"/>
<protein>
    <submittedName>
        <fullName evidence="2">Alpha-glycosyltransferase</fullName>
    </submittedName>
</protein>
<evidence type="ECO:0000313" key="2">
    <source>
        <dbReference type="EMBL" id="BAM86865.1"/>
    </source>
</evidence>
<gene>
    <name evidence="2" type="ORF">S58_08540</name>
</gene>
<dbReference type="PANTHER" id="PTHR46401:SF8">
    <property type="entry name" value="BLL6006 PROTEIN"/>
    <property type="match status" value="1"/>
</dbReference>
<dbReference type="AlphaFoldDB" id="M4ZKS0"/>
<dbReference type="PATRIC" id="fig|1245469.3.peg.875"/>
<accession>M4ZKS0</accession>
<dbReference type="Gene3D" id="3.40.50.2000">
    <property type="entry name" value="Glycogen Phosphorylase B"/>
    <property type="match status" value="1"/>
</dbReference>
<keyword evidence="2" id="KW-0808">Transferase</keyword>
<dbReference type="RefSeq" id="WP_015664000.1">
    <property type="nucleotide sequence ID" value="NC_020453.1"/>
</dbReference>
<dbReference type="EMBL" id="AP012603">
    <property type="protein sequence ID" value="BAM86865.1"/>
    <property type="molecule type" value="Genomic_DNA"/>
</dbReference>
<dbReference type="SUPFAM" id="SSF53756">
    <property type="entry name" value="UDP-Glycosyltransferase/glycogen phosphorylase"/>
    <property type="match status" value="1"/>
</dbReference>
<dbReference type="Proteomes" id="UP000011841">
    <property type="component" value="Chromosome"/>
</dbReference>
<name>M4ZKS0_9BRAD</name>
<dbReference type="KEGG" id="aol:S58_08540"/>
<feature type="domain" description="Glycosyl transferase family 1" evidence="1">
    <location>
        <begin position="215"/>
        <end position="349"/>
    </location>
</feature>
<dbReference type="PANTHER" id="PTHR46401">
    <property type="entry name" value="GLYCOSYLTRANSFERASE WBBK-RELATED"/>
    <property type="match status" value="1"/>
</dbReference>
<sequence length="414" mass="47267">MIGQSSGKRPTRVIGLDVITDPKWMGGIIYIRNLVYCLESLPEAERPEVRLLGVPDDAMPLAVELRSFPFVDRNRRPRRHGAIAHFWRRVHRKFLQTYIPPDPAWQKLDATYPTIGGKVQGVPAIRWIPDFQHVQLPHFFTEDERDARDRGIALIASEPGVLVLSSEVAKRDFLNLCPNPEVEPHVWRFCSVITDHERGGRNPHMQYGLPRRYAYIANQFWAHKNHRVAFEALRRLKATHPDLVLVCTGREDDYRDKEYVPELLEFIAKSELQDRILRLGLVPRADQIEIFRHATLVLQPSLFEGWSTVVEDAKTLGRPIIASDIPVHREQLESEQGLPVRFFPPDDDAILAETLSSAWRELPDGPDPASERRAQERNLRQRLSAARSFVDLVERAVAIEGKAGVTRGKPAITA</sequence>
<dbReference type="CDD" id="cd03809">
    <property type="entry name" value="GT4_MtfB-like"/>
    <property type="match status" value="1"/>
</dbReference>
<evidence type="ECO:0000313" key="3">
    <source>
        <dbReference type="Proteomes" id="UP000011841"/>
    </source>
</evidence>
<dbReference type="GeneID" id="301814846"/>
<dbReference type="Pfam" id="PF00534">
    <property type="entry name" value="Glycos_transf_1"/>
    <property type="match status" value="1"/>
</dbReference>
<organism evidence="2 3">
    <name type="scientific">Bradyrhizobium oligotrophicum S58</name>
    <dbReference type="NCBI Taxonomy" id="1245469"/>
    <lineage>
        <taxon>Bacteria</taxon>
        <taxon>Pseudomonadati</taxon>
        <taxon>Pseudomonadota</taxon>
        <taxon>Alphaproteobacteria</taxon>
        <taxon>Hyphomicrobiales</taxon>
        <taxon>Nitrobacteraceae</taxon>
        <taxon>Bradyrhizobium</taxon>
    </lineage>
</organism>
<dbReference type="GO" id="GO:0016757">
    <property type="term" value="F:glycosyltransferase activity"/>
    <property type="evidence" value="ECO:0007669"/>
    <property type="project" value="InterPro"/>
</dbReference>